<evidence type="ECO:0000313" key="2">
    <source>
        <dbReference type="EMBL" id="MEE8658645.1"/>
    </source>
</evidence>
<reference evidence="2 3" key="1">
    <citation type="submission" date="2023-10" db="EMBL/GenBank/DDBJ databases">
        <title>Sorlinia euscelidii gen. nov., sp. nov., an acetic acid bacteria isolated from the gut of Euscelidius variegatus emitter.</title>
        <authorList>
            <person name="Michoud G."/>
            <person name="Marasco R."/>
            <person name="Seferji K."/>
            <person name="Gonella E."/>
            <person name="Garuglieri E."/>
            <person name="Alma A."/>
            <person name="Mapelli F."/>
            <person name="Borin S."/>
            <person name="Daffonchio D."/>
            <person name="Crotti E."/>
        </authorList>
    </citation>
    <scope>NUCLEOTIDE SEQUENCE [LARGE SCALE GENOMIC DNA]</scope>
    <source>
        <strain evidence="2 3">EV16P</strain>
    </source>
</reference>
<sequence length="123" mass="13708">MPTATVLSNTDVSLSAFSFEGTDVRFLTKSDEPWWVLADVCKVLEIRNSSDAANRLDEDERSTIAITDSGNLNASRTIINESGLYSLILTSRKPAAKRFKKWVTAEVLPTNLSICYFNRRSTS</sequence>
<feature type="domain" description="Bro-N" evidence="1">
    <location>
        <begin position="9"/>
        <end position="115"/>
    </location>
</feature>
<keyword evidence="3" id="KW-1185">Reference proteome</keyword>
<dbReference type="Proteomes" id="UP001312908">
    <property type="component" value="Unassembled WGS sequence"/>
</dbReference>
<comment type="caution">
    <text evidence="2">The sequence shown here is derived from an EMBL/GenBank/DDBJ whole genome shotgun (WGS) entry which is preliminary data.</text>
</comment>
<organism evidence="2 3">
    <name type="scientific">Sorlinia euscelidii</name>
    <dbReference type="NCBI Taxonomy" id="3081148"/>
    <lineage>
        <taxon>Bacteria</taxon>
        <taxon>Pseudomonadati</taxon>
        <taxon>Pseudomonadota</taxon>
        <taxon>Alphaproteobacteria</taxon>
        <taxon>Acetobacterales</taxon>
        <taxon>Acetobacteraceae</taxon>
        <taxon>Sorlinia</taxon>
    </lineage>
</organism>
<accession>A0ABU7U2F1</accession>
<dbReference type="PROSITE" id="PS51750">
    <property type="entry name" value="BRO_N"/>
    <property type="match status" value="1"/>
</dbReference>
<evidence type="ECO:0000313" key="3">
    <source>
        <dbReference type="Proteomes" id="UP001312908"/>
    </source>
</evidence>
<evidence type="ECO:0000259" key="1">
    <source>
        <dbReference type="PROSITE" id="PS51750"/>
    </source>
</evidence>
<dbReference type="PANTHER" id="PTHR36180">
    <property type="entry name" value="DNA-BINDING PROTEIN-RELATED-RELATED"/>
    <property type="match status" value="1"/>
</dbReference>
<protein>
    <recommendedName>
        <fullName evidence="1">Bro-N domain-containing protein</fullName>
    </recommendedName>
</protein>
<dbReference type="SMART" id="SM01040">
    <property type="entry name" value="Bro-N"/>
    <property type="match status" value="1"/>
</dbReference>
<dbReference type="Pfam" id="PF02498">
    <property type="entry name" value="Bro-N"/>
    <property type="match status" value="1"/>
</dbReference>
<dbReference type="PANTHER" id="PTHR36180:SF2">
    <property type="entry name" value="BRO FAMILY PROTEIN"/>
    <property type="match status" value="1"/>
</dbReference>
<dbReference type="EMBL" id="JAWJZY010000002">
    <property type="protein sequence ID" value="MEE8658645.1"/>
    <property type="molecule type" value="Genomic_DNA"/>
</dbReference>
<dbReference type="InterPro" id="IPR003497">
    <property type="entry name" value="BRO_N_domain"/>
</dbReference>
<dbReference type="RefSeq" id="WP_394819546.1">
    <property type="nucleotide sequence ID" value="NZ_JAWJZY010000002.1"/>
</dbReference>
<name>A0ABU7U2F1_9PROT</name>
<proteinExistence type="predicted"/>
<gene>
    <name evidence="2" type="ORF">DOFOFD_06440</name>
</gene>